<accession>A0A192H121</accession>
<dbReference type="PANTHER" id="PTHR40660:SF1">
    <property type="entry name" value="5'-PHOSPHATE OXIDASE PUTATIVE DOMAIN-CONTAINING PROTEIN-RELATED"/>
    <property type="match status" value="1"/>
</dbReference>
<dbReference type="InterPro" id="IPR011576">
    <property type="entry name" value="Pyridox_Oxase_N"/>
</dbReference>
<dbReference type="AlphaFoldDB" id="A0A192H121"/>
<keyword evidence="3" id="KW-1185">Reference proteome</keyword>
<organism evidence="2 3">
    <name type="scientific">Loigolactobacillus backii</name>
    <dbReference type="NCBI Taxonomy" id="375175"/>
    <lineage>
        <taxon>Bacteria</taxon>
        <taxon>Bacillati</taxon>
        <taxon>Bacillota</taxon>
        <taxon>Bacilli</taxon>
        <taxon>Lactobacillales</taxon>
        <taxon>Lactobacillaceae</taxon>
        <taxon>Loigolactobacillus</taxon>
    </lineage>
</organism>
<dbReference type="InterPro" id="IPR012349">
    <property type="entry name" value="Split_barrel_FMN-bd"/>
</dbReference>
<dbReference type="Gene3D" id="2.30.110.10">
    <property type="entry name" value="Electron Transport, Fmn-binding Protein, Chain A"/>
    <property type="match status" value="1"/>
</dbReference>
<name>A0A192H121_9LACO</name>
<dbReference type="Pfam" id="PF01243">
    <property type="entry name" value="PNPOx_N"/>
    <property type="match status" value="1"/>
</dbReference>
<dbReference type="EMBL" id="CP014873">
    <property type="protein sequence ID" value="ANK62055.1"/>
    <property type="molecule type" value="Genomic_DNA"/>
</dbReference>
<evidence type="ECO:0000313" key="3">
    <source>
        <dbReference type="Proteomes" id="UP000078582"/>
    </source>
</evidence>
<reference evidence="2 3" key="1">
    <citation type="submission" date="2016-03" db="EMBL/GenBank/DDBJ databases">
        <title>Pediococcus and Lactobacillus from brewery environment - whole genome sequencing and assembly.</title>
        <authorList>
            <person name="Behr J."/>
            <person name="Geissler A.J."/>
            <person name="Vogel R.F."/>
        </authorList>
    </citation>
    <scope>NUCLEOTIDE SEQUENCE [LARGE SCALE GENOMIC DNA]</scope>
    <source>
        <strain evidence="2 3">TMW 1.1989</strain>
    </source>
</reference>
<dbReference type="RefSeq" id="WP_068225768.1">
    <property type="nucleotide sequence ID" value="NZ_CP014623.1"/>
</dbReference>
<feature type="domain" description="Pyridoxamine 5'-phosphate oxidase N-terminal" evidence="1">
    <location>
        <begin position="4"/>
        <end position="119"/>
    </location>
</feature>
<proteinExistence type="predicted"/>
<dbReference type="Proteomes" id="UP000078582">
    <property type="component" value="Chromosome"/>
</dbReference>
<gene>
    <name evidence="2" type="ORF">AYR53_04305</name>
</gene>
<dbReference type="GeneID" id="42981463"/>
<protein>
    <submittedName>
        <fullName evidence="2">Pyridoxamine 5'-phosphate oxidase</fullName>
    </submittedName>
</protein>
<evidence type="ECO:0000259" key="1">
    <source>
        <dbReference type="Pfam" id="PF01243"/>
    </source>
</evidence>
<dbReference type="STRING" id="375175.AYR53_04305"/>
<dbReference type="OrthoDB" id="6196741at2"/>
<dbReference type="PANTHER" id="PTHR40660">
    <property type="entry name" value="5'-PHOSPHATE OXIDASE PUTATIVE DOMAIN-CONTAINING PROTEIN-RELATED"/>
    <property type="match status" value="1"/>
</dbReference>
<evidence type="ECO:0000313" key="2">
    <source>
        <dbReference type="EMBL" id="ANK62055.1"/>
    </source>
</evidence>
<dbReference type="SUPFAM" id="SSF50475">
    <property type="entry name" value="FMN-binding split barrel"/>
    <property type="match status" value="1"/>
</dbReference>
<dbReference type="KEGG" id="lbt:AYR52_09385"/>
<sequence length="132" mass="14281">MAKLTQAMKDMLTNNLAYIATVDDDGNPDIGPKMSLRVLDDSHLIYNEMTAKQTMRNIATNGKAIVAAASLDNMKGFRFAGTAKLYTTGPYFDNAMEWAKVGHPAPKSAGVITIDRIYTLDAGPLAGELVQE</sequence>